<accession>A0A1H7T412</accession>
<dbReference type="Proteomes" id="UP000199120">
    <property type="component" value="Unassembled WGS sequence"/>
</dbReference>
<proteinExistence type="predicted"/>
<evidence type="ECO:0000313" key="2">
    <source>
        <dbReference type="Proteomes" id="UP000199120"/>
    </source>
</evidence>
<dbReference type="OrthoDB" id="9024530at2"/>
<keyword evidence="2" id="KW-1185">Reference proteome</keyword>
<dbReference type="AlphaFoldDB" id="A0A1H7T412"/>
<evidence type="ECO:0000313" key="1">
    <source>
        <dbReference type="EMBL" id="SEL79630.1"/>
    </source>
</evidence>
<dbReference type="STRING" id="416943.SAMN05445871_2767"/>
<sequence length="68" mass="7966">MNPHLLEREIEHLETVVRYISGHRRGIPLRYWQQRVEVLSGFADTHSLRSRVQTLRQALAAMQSREAA</sequence>
<organism evidence="1 2">
    <name type="scientific">Paraburkholderia caballeronis</name>
    <dbReference type="NCBI Taxonomy" id="416943"/>
    <lineage>
        <taxon>Bacteria</taxon>
        <taxon>Pseudomonadati</taxon>
        <taxon>Pseudomonadota</taxon>
        <taxon>Betaproteobacteria</taxon>
        <taxon>Burkholderiales</taxon>
        <taxon>Burkholderiaceae</taxon>
        <taxon>Paraburkholderia</taxon>
    </lineage>
</organism>
<dbReference type="EMBL" id="FOAJ01000014">
    <property type="protein sequence ID" value="SEL79630.1"/>
    <property type="molecule type" value="Genomic_DNA"/>
</dbReference>
<name>A0A1H7T412_9BURK</name>
<reference evidence="2" key="1">
    <citation type="submission" date="2016-10" db="EMBL/GenBank/DDBJ databases">
        <authorList>
            <person name="Varghese N."/>
            <person name="Submissions S."/>
        </authorList>
    </citation>
    <scope>NUCLEOTIDE SEQUENCE [LARGE SCALE GENOMIC DNA]</scope>
    <source>
        <strain evidence="2">LMG 26416</strain>
    </source>
</reference>
<protein>
    <submittedName>
        <fullName evidence="1">Uncharacterized protein</fullName>
    </submittedName>
</protein>
<gene>
    <name evidence="1" type="ORF">SAMN05192542_11414</name>
</gene>
<dbReference type="RefSeq" id="WP_090545688.1">
    <property type="nucleotide sequence ID" value="NZ_FNSR01000001.1"/>
</dbReference>